<dbReference type="RefSeq" id="XP_014503005.1">
    <property type="nucleotide sequence ID" value="XM_014647519.1"/>
</dbReference>
<sequence length="359" mass="40461">MIFVLCLVINAGSPAVFSIHDTLHKDREMNRDNKPPIKTIYTNHGDIVDCIDINKQSAFDHPLLKDHKLQKKPSFRKLTKKTSIKNLQDRSLFGLDKDQCPKGTVPVRRSIKEDVIQEKTSSNNSILVQELPGLHLAEMALSSKFGPYLGVRGIQSIYNPKVTKDQMSLSHLWIQNDGTAKVSLGWQNDNYHKTGCYNVECPGFVQIHRRIYIGAPFIHSSPYGGQIYDFITAINQDPLTKNWWLSVKNYDIGYFPAKLFSNLKMAAKVGWGGRTLTSRGSPSPPMGSGHFPDLIIAHASFFREISFKNTSKRNFGPERYQIEEYIDKPDCFGLRYYGDVGKSLHCFLQFGGPGGNCGN</sequence>
<evidence type="ECO:0000313" key="4">
    <source>
        <dbReference type="RefSeq" id="XP_014503005.1"/>
    </source>
</evidence>
<dbReference type="OrthoDB" id="1858978at2759"/>
<dbReference type="GeneID" id="106763318"/>
<feature type="chain" id="PRO_5010380447" evidence="1">
    <location>
        <begin position="19"/>
        <end position="359"/>
    </location>
</feature>
<protein>
    <submittedName>
        <fullName evidence="4">Uncharacterized protein LOC106763318</fullName>
    </submittedName>
</protein>
<feature type="signal peptide" evidence="1">
    <location>
        <begin position="1"/>
        <end position="18"/>
    </location>
</feature>
<evidence type="ECO:0000313" key="3">
    <source>
        <dbReference type="Proteomes" id="UP000087766"/>
    </source>
</evidence>
<dbReference type="Pfam" id="PF03080">
    <property type="entry name" value="Neprosin"/>
    <property type="match status" value="1"/>
</dbReference>
<dbReference type="AlphaFoldDB" id="A0A1S3UAF6"/>
<accession>A0A1S3UAF6</accession>
<keyword evidence="1" id="KW-0732">Signal</keyword>
<dbReference type="PROSITE" id="PS52045">
    <property type="entry name" value="NEPROSIN_PEP_CD"/>
    <property type="match status" value="1"/>
</dbReference>
<reference evidence="4" key="2">
    <citation type="submission" date="2025-08" db="UniProtKB">
        <authorList>
            <consortium name="RefSeq"/>
        </authorList>
    </citation>
    <scope>IDENTIFICATION</scope>
    <source>
        <tissue evidence="4">Leaf</tissue>
    </source>
</reference>
<dbReference type="Proteomes" id="UP000087766">
    <property type="component" value="Chromosome 6"/>
</dbReference>
<reference evidence="3" key="1">
    <citation type="journal article" date="2014" name="Nat. Commun.">
        <title>Genome sequence of mungbean and insights into evolution within Vigna species.</title>
        <authorList>
            <person name="Kang Y.J."/>
            <person name="Kim S.K."/>
            <person name="Kim M.Y."/>
            <person name="Lestari P."/>
            <person name="Kim K.H."/>
            <person name="Ha B.K."/>
            <person name="Jun T.H."/>
            <person name="Hwang W.J."/>
            <person name="Lee T."/>
            <person name="Lee J."/>
            <person name="Shim S."/>
            <person name="Yoon M.Y."/>
            <person name="Jang Y.E."/>
            <person name="Han K.S."/>
            <person name="Taeprayoon P."/>
            <person name="Yoon N."/>
            <person name="Somta P."/>
            <person name="Tanya P."/>
            <person name="Kim K.S."/>
            <person name="Gwag J.G."/>
            <person name="Moon J.K."/>
            <person name="Lee Y.H."/>
            <person name="Park B.S."/>
            <person name="Bombarely A."/>
            <person name="Doyle J.J."/>
            <person name="Jackson S.A."/>
            <person name="Schafleitner R."/>
            <person name="Srinives P."/>
            <person name="Varshney R.K."/>
            <person name="Lee S.H."/>
        </authorList>
    </citation>
    <scope>NUCLEOTIDE SEQUENCE [LARGE SCALE GENOMIC DNA]</scope>
    <source>
        <strain evidence="3">cv. VC1973A</strain>
    </source>
</reference>
<gene>
    <name evidence="4" type="primary">LOC106763318</name>
</gene>
<feature type="domain" description="Neprosin PEP catalytic" evidence="2">
    <location>
        <begin position="129"/>
        <end position="358"/>
    </location>
</feature>
<dbReference type="InterPro" id="IPR053168">
    <property type="entry name" value="Glutamic_endopeptidase"/>
</dbReference>
<evidence type="ECO:0000256" key="1">
    <source>
        <dbReference type="SAM" id="SignalP"/>
    </source>
</evidence>
<dbReference type="InterPro" id="IPR004314">
    <property type="entry name" value="Neprosin"/>
</dbReference>
<dbReference type="STRING" id="3916.A0A1S3UAF6"/>
<evidence type="ECO:0000259" key="2">
    <source>
        <dbReference type="PROSITE" id="PS52045"/>
    </source>
</evidence>
<dbReference type="PANTHER" id="PTHR31589:SF223">
    <property type="entry name" value="PROTEIN, PUTATIVE (DUF239)-RELATED"/>
    <property type="match status" value="1"/>
</dbReference>
<dbReference type="Pfam" id="PF14365">
    <property type="entry name" value="Neprosin_AP"/>
    <property type="match status" value="1"/>
</dbReference>
<proteinExistence type="predicted"/>
<dbReference type="KEGG" id="vra:106763318"/>
<dbReference type="InterPro" id="IPR025521">
    <property type="entry name" value="Neprosin_propep"/>
</dbReference>
<keyword evidence="3" id="KW-1185">Reference proteome</keyword>
<organism evidence="3 4">
    <name type="scientific">Vigna radiata var. radiata</name>
    <name type="common">Mung bean</name>
    <name type="synonym">Phaseolus aureus</name>
    <dbReference type="NCBI Taxonomy" id="3916"/>
    <lineage>
        <taxon>Eukaryota</taxon>
        <taxon>Viridiplantae</taxon>
        <taxon>Streptophyta</taxon>
        <taxon>Embryophyta</taxon>
        <taxon>Tracheophyta</taxon>
        <taxon>Spermatophyta</taxon>
        <taxon>Magnoliopsida</taxon>
        <taxon>eudicotyledons</taxon>
        <taxon>Gunneridae</taxon>
        <taxon>Pentapetalae</taxon>
        <taxon>rosids</taxon>
        <taxon>fabids</taxon>
        <taxon>Fabales</taxon>
        <taxon>Fabaceae</taxon>
        <taxon>Papilionoideae</taxon>
        <taxon>50 kb inversion clade</taxon>
        <taxon>NPAAA clade</taxon>
        <taxon>indigoferoid/millettioid clade</taxon>
        <taxon>Phaseoleae</taxon>
        <taxon>Vigna</taxon>
    </lineage>
</organism>
<name>A0A1S3UAF6_VIGRR</name>
<dbReference type="PANTHER" id="PTHR31589">
    <property type="entry name" value="PROTEIN, PUTATIVE (DUF239)-RELATED-RELATED"/>
    <property type="match status" value="1"/>
</dbReference>